<name>A0A7W9JIS6_9MICC</name>
<feature type="domain" description="ABC transmembrane type-1" evidence="9">
    <location>
        <begin position="38"/>
        <end position="227"/>
    </location>
</feature>
<feature type="transmembrane region" description="Helical" evidence="8">
    <location>
        <begin position="111"/>
        <end position="128"/>
    </location>
</feature>
<keyword evidence="7 8" id="KW-0472">Membrane</keyword>
<evidence type="ECO:0000256" key="6">
    <source>
        <dbReference type="ARBA" id="ARBA00022989"/>
    </source>
</evidence>
<dbReference type="InterPro" id="IPR035906">
    <property type="entry name" value="MetI-like_sf"/>
</dbReference>
<feature type="transmembrane region" description="Helical" evidence="8">
    <location>
        <begin position="472"/>
        <end position="491"/>
    </location>
</feature>
<evidence type="ECO:0000313" key="10">
    <source>
        <dbReference type="EMBL" id="MBB5848690.1"/>
    </source>
</evidence>
<dbReference type="PANTHER" id="PTHR43357">
    <property type="entry name" value="INNER MEMBRANE ABC TRANSPORTER PERMEASE PROTEIN YDCV"/>
    <property type="match status" value="1"/>
</dbReference>
<feature type="transmembrane region" description="Helical" evidence="8">
    <location>
        <begin position="167"/>
        <end position="189"/>
    </location>
</feature>
<dbReference type="GO" id="GO:0055085">
    <property type="term" value="P:transmembrane transport"/>
    <property type="evidence" value="ECO:0007669"/>
    <property type="project" value="InterPro"/>
</dbReference>
<keyword evidence="4" id="KW-0997">Cell inner membrane</keyword>
<dbReference type="RefSeq" id="WP_184171949.1">
    <property type="nucleotide sequence ID" value="NZ_BAABAG010000007.1"/>
</dbReference>
<dbReference type="Pfam" id="PF00528">
    <property type="entry name" value="BPD_transp_1"/>
    <property type="match status" value="2"/>
</dbReference>
<dbReference type="Proteomes" id="UP000567246">
    <property type="component" value="Unassembled WGS sequence"/>
</dbReference>
<feature type="domain" description="ABC transmembrane type-1" evidence="9">
    <location>
        <begin position="300"/>
        <end position="490"/>
    </location>
</feature>
<dbReference type="PANTHER" id="PTHR43357:SF3">
    <property type="entry name" value="FE(3+)-TRANSPORT SYSTEM PERMEASE PROTEIN FBPB 2"/>
    <property type="match status" value="1"/>
</dbReference>
<dbReference type="SUPFAM" id="SSF161098">
    <property type="entry name" value="MetI-like"/>
    <property type="match status" value="2"/>
</dbReference>
<keyword evidence="3" id="KW-1003">Cell membrane</keyword>
<keyword evidence="6 8" id="KW-1133">Transmembrane helix</keyword>
<feature type="transmembrane region" description="Helical" evidence="8">
    <location>
        <begin position="209"/>
        <end position="227"/>
    </location>
</feature>
<keyword evidence="2 8" id="KW-0813">Transport</keyword>
<feature type="transmembrane region" description="Helical" evidence="8">
    <location>
        <begin position="262"/>
        <end position="284"/>
    </location>
</feature>
<evidence type="ECO:0000256" key="7">
    <source>
        <dbReference type="ARBA" id="ARBA00023136"/>
    </source>
</evidence>
<evidence type="ECO:0000313" key="11">
    <source>
        <dbReference type="Proteomes" id="UP000567246"/>
    </source>
</evidence>
<evidence type="ECO:0000256" key="8">
    <source>
        <dbReference type="RuleBase" id="RU363032"/>
    </source>
</evidence>
<evidence type="ECO:0000256" key="5">
    <source>
        <dbReference type="ARBA" id="ARBA00022692"/>
    </source>
</evidence>
<feature type="transmembrane region" description="Helical" evidence="8">
    <location>
        <begin position="304"/>
        <end position="326"/>
    </location>
</feature>
<dbReference type="InterPro" id="IPR000515">
    <property type="entry name" value="MetI-like"/>
</dbReference>
<feature type="transmembrane region" description="Helical" evidence="8">
    <location>
        <begin position="414"/>
        <end position="439"/>
    </location>
</feature>
<comment type="caution">
    <text evidence="10">The sequence shown here is derived from an EMBL/GenBank/DDBJ whole genome shotgun (WGS) entry which is preliminary data.</text>
</comment>
<dbReference type="Gene3D" id="1.10.3720.10">
    <property type="entry name" value="MetI-like"/>
    <property type="match status" value="2"/>
</dbReference>
<feature type="transmembrane region" description="Helical" evidence="8">
    <location>
        <begin position="373"/>
        <end position="394"/>
    </location>
</feature>
<comment type="subcellular location">
    <subcellularLocation>
        <location evidence="1">Cell inner membrane</location>
        <topology evidence="1">Multi-pass membrane protein</topology>
    </subcellularLocation>
    <subcellularLocation>
        <location evidence="8">Cell membrane</location>
        <topology evidence="8">Multi-pass membrane protein</topology>
    </subcellularLocation>
</comment>
<feature type="transmembrane region" description="Helical" evidence="8">
    <location>
        <begin position="346"/>
        <end position="367"/>
    </location>
</feature>
<evidence type="ECO:0000256" key="3">
    <source>
        <dbReference type="ARBA" id="ARBA00022475"/>
    </source>
</evidence>
<keyword evidence="11" id="KW-1185">Reference proteome</keyword>
<proteinExistence type="inferred from homology"/>
<accession>A0A7W9JIS6</accession>
<dbReference type="EMBL" id="JACHMW010000001">
    <property type="protein sequence ID" value="MBB5848690.1"/>
    <property type="molecule type" value="Genomic_DNA"/>
</dbReference>
<feature type="transmembrane region" description="Helical" evidence="8">
    <location>
        <begin position="74"/>
        <end position="96"/>
    </location>
</feature>
<gene>
    <name evidence="10" type="ORF">HDA33_001254</name>
</gene>
<evidence type="ECO:0000256" key="1">
    <source>
        <dbReference type="ARBA" id="ARBA00004429"/>
    </source>
</evidence>
<dbReference type="CDD" id="cd06261">
    <property type="entry name" value="TM_PBP2"/>
    <property type="match status" value="2"/>
</dbReference>
<dbReference type="AlphaFoldDB" id="A0A7W9JIS6"/>
<comment type="similarity">
    <text evidence="8">Belongs to the binding-protein-dependent transport system permease family.</text>
</comment>
<sequence length="515" mass="53194">MAAAVAVVPIGYLFLRTAQGGFGPWLDAVVSPRVGALAATSLALTAVVTALCLVIGVGAAWLVTRTDTPGRGLLAVLLALPLAVPSYVAAFTWVSVSDLLPGVEAGRFEGFWAAVTVMTLYTYPYVYLPVAAALSRIDPGQEDVARSLGRGPAATLFTVTLAQVRPAIAGGALLVALYVLSDFGAVAILRLDTFTRAIFTALEVGFNRQLALTLATVLVLLTVLVLWGESRTRRADDGVRSGRTVRRVSVHRLGRSRWVGTGLLAVVTGAALGVPAVSLVRWMGEGTSLSAVRDRWLDAVSGSVVLAGAGAALTLALALPIGILAARHPGRVTRIAERAAFLAHGLPGVVVGLSLVFLGVSLVPALYQTTWMVAFAYATLFLPLAVTSVAGAVAQSSPALEEAARSLGSSGAEVLRRVTLPLALPGVGAGVALVALTAMKELPATLLLRPTGMDTLATRLWNATSVGRYAEAAPYALTLVLLAAVPTWVVVHRTGIVAAGRGRSSAPSTPNEVSE</sequence>
<dbReference type="PROSITE" id="PS50928">
    <property type="entry name" value="ABC_TM1"/>
    <property type="match status" value="2"/>
</dbReference>
<feature type="transmembrane region" description="Helical" evidence="8">
    <location>
        <begin position="36"/>
        <end position="62"/>
    </location>
</feature>
<reference evidence="10 11" key="1">
    <citation type="submission" date="2020-08" db="EMBL/GenBank/DDBJ databases">
        <title>Sequencing the genomes of 1000 actinobacteria strains.</title>
        <authorList>
            <person name="Klenk H.-P."/>
        </authorList>
    </citation>
    <scope>NUCLEOTIDE SEQUENCE [LARGE SCALE GENOMIC DNA]</scope>
    <source>
        <strain evidence="10 11">DSM 17945</strain>
    </source>
</reference>
<evidence type="ECO:0000259" key="9">
    <source>
        <dbReference type="PROSITE" id="PS50928"/>
    </source>
</evidence>
<keyword evidence="5 8" id="KW-0812">Transmembrane</keyword>
<protein>
    <submittedName>
        <fullName evidence="10">Iron(III) transport system permease protein</fullName>
    </submittedName>
</protein>
<organism evidence="10 11">
    <name type="scientific">Micrococcus endophyticus</name>
    <dbReference type="NCBI Taxonomy" id="455343"/>
    <lineage>
        <taxon>Bacteria</taxon>
        <taxon>Bacillati</taxon>
        <taxon>Actinomycetota</taxon>
        <taxon>Actinomycetes</taxon>
        <taxon>Micrococcales</taxon>
        <taxon>Micrococcaceae</taxon>
        <taxon>Micrococcus</taxon>
    </lineage>
</organism>
<evidence type="ECO:0000256" key="4">
    <source>
        <dbReference type="ARBA" id="ARBA00022519"/>
    </source>
</evidence>
<dbReference type="GO" id="GO:0005886">
    <property type="term" value="C:plasma membrane"/>
    <property type="evidence" value="ECO:0007669"/>
    <property type="project" value="UniProtKB-SubCell"/>
</dbReference>
<evidence type="ECO:0000256" key="2">
    <source>
        <dbReference type="ARBA" id="ARBA00022448"/>
    </source>
</evidence>